<protein>
    <submittedName>
        <fullName evidence="2">Uncharacterized protein</fullName>
    </submittedName>
</protein>
<reference evidence="2" key="2">
    <citation type="submission" date="2023-05" db="EMBL/GenBank/DDBJ databases">
        <authorList>
            <person name="Fouks B."/>
        </authorList>
    </citation>
    <scope>NUCLEOTIDE SEQUENCE</scope>
    <source>
        <strain evidence="2">Stay&amp;Tobe</strain>
        <tissue evidence="2">Testes</tissue>
    </source>
</reference>
<feature type="compositionally biased region" description="Basic and acidic residues" evidence="1">
    <location>
        <begin position="1"/>
        <end position="17"/>
    </location>
</feature>
<feature type="region of interest" description="Disordered" evidence="1">
    <location>
        <begin position="155"/>
        <end position="182"/>
    </location>
</feature>
<feature type="compositionally biased region" description="Low complexity" evidence="1">
    <location>
        <begin position="156"/>
        <end position="182"/>
    </location>
</feature>
<feature type="non-terminal residue" evidence="2">
    <location>
        <position position="1"/>
    </location>
</feature>
<keyword evidence="3" id="KW-1185">Reference proteome</keyword>
<comment type="caution">
    <text evidence="2">The sequence shown here is derived from an EMBL/GenBank/DDBJ whole genome shotgun (WGS) entry which is preliminary data.</text>
</comment>
<evidence type="ECO:0000313" key="3">
    <source>
        <dbReference type="Proteomes" id="UP001233999"/>
    </source>
</evidence>
<accession>A0AAD8EAX4</accession>
<evidence type="ECO:0000256" key="1">
    <source>
        <dbReference type="SAM" id="MobiDB-lite"/>
    </source>
</evidence>
<evidence type="ECO:0000313" key="2">
    <source>
        <dbReference type="EMBL" id="KAJ9583618.1"/>
    </source>
</evidence>
<dbReference type="EMBL" id="JASPKZ010007561">
    <property type="protein sequence ID" value="KAJ9583618.1"/>
    <property type="molecule type" value="Genomic_DNA"/>
</dbReference>
<dbReference type="Proteomes" id="UP001233999">
    <property type="component" value="Unassembled WGS sequence"/>
</dbReference>
<sequence>GGGMDKENGETTERGEKGGSGAASQQDATSLLDAASLFAYWPRSEPSTAGPGASVLRLGGSVAKIGNCHHLPGAFAMMGGRGSSGSGFGPHHPPTTAAGSYGSLGTLSVAASQAASLGINPASAAWWTMASHLAAQDYLARLQASAAARYPLLSTPHSQPHVSSSKSSSKSGSKTTTTSSSLSSHHQLVKSLAKRWGTTSLKTTANSLEIFYKIIITTLHFLSAVH</sequence>
<feature type="non-terminal residue" evidence="2">
    <location>
        <position position="226"/>
    </location>
</feature>
<feature type="region of interest" description="Disordered" evidence="1">
    <location>
        <begin position="1"/>
        <end position="27"/>
    </location>
</feature>
<proteinExistence type="predicted"/>
<reference evidence="2" key="1">
    <citation type="journal article" date="2023" name="IScience">
        <title>Live-bearing cockroach genome reveals convergent evolutionary mechanisms linked to viviparity in insects and beyond.</title>
        <authorList>
            <person name="Fouks B."/>
            <person name="Harrison M.C."/>
            <person name="Mikhailova A.A."/>
            <person name="Marchal E."/>
            <person name="English S."/>
            <person name="Carruthers M."/>
            <person name="Jennings E.C."/>
            <person name="Chiamaka E.L."/>
            <person name="Frigard R.A."/>
            <person name="Pippel M."/>
            <person name="Attardo G.M."/>
            <person name="Benoit J.B."/>
            <person name="Bornberg-Bauer E."/>
            <person name="Tobe S.S."/>
        </authorList>
    </citation>
    <scope>NUCLEOTIDE SEQUENCE</scope>
    <source>
        <strain evidence="2">Stay&amp;Tobe</strain>
    </source>
</reference>
<organism evidence="2 3">
    <name type="scientific">Diploptera punctata</name>
    <name type="common">Pacific beetle cockroach</name>
    <dbReference type="NCBI Taxonomy" id="6984"/>
    <lineage>
        <taxon>Eukaryota</taxon>
        <taxon>Metazoa</taxon>
        <taxon>Ecdysozoa</taxon>
        <taxon>Arthropoda</taxon>
        <taxon>Hexapoda</taxon>
        <taxon>Insecta</taxon>
        <taxon>Pterygota</taxon>
        <taxon>Neoptera</taxon>
        <taxon>Polyneoptera</taxon>
        <taxon>Dictyoptera</taxon>
        <taxon>Blattodea</taxon>
        <taxon>Blaberoidea</taxon>
        <taxon>Blaberidae</taxon>
        <taxon>Diplopterinae</taxon>
        <taxon>Diploptera</taxon>
    </lineage>
</organism>
<name>A0AAD8EAX4_DIPPU</name>
<dbReference type="AlphaFoldDB" id="A0AAD8EAX4"/>
<gene>
    <name evidence="2" type="ORF">L9F63_022041</name>
</gene>